<protein>
    <submittedName>
        <fullName evidence="2">Uncharacterized protein</fullName>
    </submittedName>
</protein>
<reference evidence="2" key="1">
    <citation type="submission" date="2014-12" db="EMBL/GenBank/DDBJ databases">
        <title>Insight into the proteome of Arion vulgaris.</title>
        <authorList>
            <person name="Aradska J."/>
            <person name="Bulat T."/>
            <person name="Smidak R."/>
            <person name="Sarate P."/>
            <person name="Gangsoo J."/>
            <person name="Sialana F."/>
            <person name="Bilban M."/>
            <person name="Lubec G."/>
        </authorList>
    </citation>
    <scope>NUCLEOTIDE SEQUENCE</scope>
    <source>
        <tissue evidence="2">Skin</tissue>
    </source>
</reference>
<feature type="region of interest" description="Disordered" evidence="1">
    <location>
        <begin position="1"/>
        <end position="33"/>
    </location>
</feature>
<dbReference type="AlphaFoldDB" id="A0A0B7A001"/>
<evidence type="ECO:0000313" key="2">
    <source>
        <dbReference type="EMBL" id="CEK73897.1"/>
    </source>
</evidence>
<evidence type="ECO:0000256" key="1">
    <source>
        <dbReference type="SAM" id="MobiDB-lite"/>
    </source>
</evidence>
<proteinExistence type="predicted"/>
<sequence>MEGYNGRKREWDERIVRGKPSNNNNINNIKRKTILKGKQYKKENNMKRKAI</sequence>
<name>A0A0B7A001_9EUPU</name>
<gene>
    <name evidence="2" type="primary">ORF88794</name>
</gene>
<accession>A0A0B7A001</accession>
<organism evidence="2">
    <name type="scientific">Arion vulgaris</name>
    <dbReference type="NCBI Taxonomy" id="1028688"/>
    <lineage>
        <taxon>Eukaryota</taxon>
        <taxon>Metazoa</taxon>
        <taxon>Spiralia</taxon>
        <taxon>Lophotrochozoa</taxon>
        <taxon>Mollusca</taxon>
        <taxon>Gastropoda</taxon>
        <taxon>Heterobranchia</taxon>
        <taxon>Euthyneura</taxon>
        <taxon>Panpulmonata</taxon>
        <taxon>Eupulmonata</taxon>
        <taxon>Stylommatophora</taxon>
        <taxon>Helicina</taxon>
        <taxon>Arionoidea</taxon>
        <taxon>Arionidae</taxon>
        <taxon>Arion</taxon>
    </lineage>
</organism>
<feature type="compositionally biased region" description="Basic and acidic residues" evidence="1">
    <location>
        <begin position="1"/>
        <end position="16"/>
    </location>
</feature>
<dbReference type="EMBL" id="HACG01027032">
    <property type="protein sequence ID" value="CEK73897.1"/>
    <property type="molecule type" value="Transcribed_RNA"/>
</dbReference>